<comment type="caution">
    <text evidence="1">The sequence shown here is derived from an EMBL/GenBank/DDBJ whole genome shotgun (WGS) entry which is preliminary data.</text>
</comment>
<organism evidence="1 2">
    <name type="scientific">Nannocystis bainbridge</name>
    <dbReference type="NCBI Taxonomy" id="2995303"/>
    <lineage>
        <taxon>Bacteria</taxon>
        <taxon>Pseudomonadati</taxon>
        <taxon>Myxococcota</taxon>
        <taxon>Polyangia</taxon>
        <taxon>Nannocystales</taxon>
        <taxon>Nannocystaceae</taxon>
        <taxon>Nannocystis</taxon>
    </lineage>
</organism>
<dbReference type="EMBL" id="JAQNDL010000002">
    <property type="protein sequence ID" value="MDC0720142.1"/>
    <property type="molecule type" value="Genomic_DNA"/>
</dbReference>
<dbReference type="Proteomes" id="UP001221686">
    <property type="component" value="Unassembled WGS sequence"/>
</dbReference>
<dbReference type="RefSeq" id="WP_272088633.1">
    <property type="nucleotide sequence ID" value="NZ_JAQNDL010000002.1"/>
</dbReference>
<reference evidence="1 2" key="1">
    <citation type="submission" date="2022-11" db="EMBL/GenBank/DDBJ databases">
        <title>Minimal conservation of predation-associated metabolite biosynthetic gene clusters underscores biosynthetic potential of Myxococcota including descriptions for ten novel species: Archangium lansinium sp. nov., Myxococcus landrumus sp. nov., Nannocystis bai.</title>
        <authorList>
            <person name="Ahearne A."/>
            <person name="Stevens C."/>
            <person name="Dowd S."/>
        </authorList>
    </citation>
    <scope>NUCLEOTIDE SEQUENCE [LARGE SCALE GENOMIC DNA]</scope>
    <source>
        <strain evidence="1 2">BB15-2</strain>
    </source>
</reference>
<accession>A0ABT5E2Q0</accession>
<evidence type="ECO:0000313" key="1">
    <source>
        <dbReference type="EMBL" id="MDC0720142.1"/>
    </source>
</evidence>
<proteinExistence type="predicted"/>
<name>A0ABT5E2Q0_9BACT</name>
<evidence type="ECO:0000313" key="2">
    <source>
        <dbReference type="Proteomes" id="UP001221686"/>
    </source>
</evidence>
<protein>
    <submittedName>
        <fullName evidence="1">Uncharacterized protein</fullName>
    </submittedName>
</protein>
<sequence length="52" mass="5778">MATWILFLHLLFPTAPDAGAAHQDDAEAGLRYRGLEQMFARFDAEADQAGDR</sequence>
<keyword evidence="2" id="KW-1185">Reference proteome</keyword>
<gene>
    <name evidence="1" type="ORF">POL25_24800</name>
</gene>